<dbReference type="Proteomes" id="UP000287439">
    <property type="component" value="Unassembled WGS sequence"/>
</dbReference>
<sequence>MMNRAVWQISAGPPSRSYVDVFLQYGVGLIGPGDAGPWKPGRDDDEFGGSFVRRFASEVQIGDVFLLRTGVSTLRAVGIVASDYLYLEQFDDVNGWDLQHGRRVRWYPLPEAYTFRDLVFGANPPRLSRVLNPEVLDYTERFLNSPPTDWQRAPLPKLPPEEPPLEDIPPDLPGLADLIGTARDLVPLLLDRQAFGEHPSEDELIAHFVVPFLRALGWPPECIAVEWQHIDVAVFRKLPRTPENCHFLIEAKRLGAGVEGALEQAKGYLETLGISRDIVVTDGIRYRMYSSERGFEPVAYANLVRLKPSALGLFKRLRRP</sequence>
<name>A0A430RNF0_THESC</name>
<reference evidence="1 2" key="1">
    <citation type="journal article" date="2019" name="Extremophiles">
        <title>Biogeography of thermophiles and predominance of Thermus scotoductus in domestic water heaters.</title>
        <authorList>
            <person name="Wilpiszeski R.L."/>
            <person name="Zhang Z."/>
            <person name="House C.H."/>
        </authorList>
    </citation>
    <scope>NUCLEOTIDE SEQUENCE [LARGE SCALE GENOMIC DNA]</scope>
    <source>
        <strain evidence="1 2">28_S28</strain>
    </source>
</reference>
<organism evidence="1 2">
    <name type="scientific">Thermus scotoductus</name>
    <dbReference type="NCBI Taxonomy" id="37636"/>
    <lineage>
        <taxon>Bacteria</taxon>
        <taxon>Thermotogati</taxon>
        <taxon>Deinococcota</taxon>
        <taxon>Deinococci</taxon>
        <taxon>Thermales</taxon>
        <taxon>Thermaceae</taxon>
        <taxon>Thermus</taxon>
    </lineage>
</organism>
<evidence type="ECO:0008006" key="3">
    <source>
        <dbReference type="Google" id="ProtNLM"/>
    </source>
</evidence>
<accession>A0A430RNF0</accession>
<proteinExistence type="predicted"/>
<evidence type="ECO:0000313" key="2">
    <source>
        <dbReference type="Proteomes" id="UP000287439"/>
    </source>
</evidence>
<protein>
    <recommendedName>
        <fullName evidence="3">Type I restriction enzyme R protein N-terminal domain-containing protein</fullName>
    </recommendedName>
</protein>
<dbReference type="AlphaFoldDB" id="A0A430RNF0"/>
<gene>
    <name evidence="1" type="ORF">CSW41_02870</name>
</gene>
<evidence type="ECO:0000313" key="1">
    <source>
        <dbReference type="EMBL" id="RTH20143.1"/>
    </source>
</evidence>
<dbReference type="EMBL" id="PELV01000066">
    <property type="protein sequence ID" value="RTH20143.1"/>
    <property type="molecule type" value="Genomic_DNA"/>
</dbReference>
<comment type="caution">
    <text evidence="1">The sequence shown here is derived from an EMBL/GenBank/DDBJ whole genome shotgun (WGS) entry which is preliminary data.</text>
</comment>